<dbReference type="Gene3D" id="1.10.287.130">
    <property type="match status" value="1"/>
</dbReference>
<keyword evidence="8" id="KW-0067">ATP-binding</keyword>
<reference evidence="18 19" key="1">
    <citation type="submission" date="2023-12" db="EMBL/GenBank/DDBJ databases">
        <title>Genome sequencing and assembly of bacterial species from a model synthetic community.</title>
        <authorList>
            <person name="Hogle S.L."/>
        </authorList>
    </citation>
    <scope>NUCLEOTIDE SEQUENCE [LARGE SCALE GENOMIC DNA]</scope>
    <source>
        <strain evidence="18 19">HAMBI_3031</strain>
    </source>
</reference>
<dbReference type="EMBL" id="CP139960">
    <property type="protein sequence ID" value="WQD37808.1"/>
    <property type="molecule type" value="Genomic_DNA"/>
</dbReference>
<dbReference type="InterPro" id="IPR005467">
    <property type="entry name" value="His_kinase_dom"/>
</dbReference>
<evidence type="ECO:0000256" key="5">
    <source>
        <dbReference type="ARBA" id="ARBA00022553"/>
    </source>
</evidence>
<feature type="domain" description="Histidine kinase" evidence="15">
    <location>
        <begin position="309"/>
        <end position="530"/>
    </location>
</feature>
<name>A0ABZ0W3G2_9BACT</name>
<dbReference type="Gene3D" id="3.40.50.2300">
    <property type="match status" value="2"/>
</dbReference>
<keyword evidence="7" id="KW-0547">Nucleotide-binding</keyword>
<feature type="modified residue" description="Phosphohistidine" evidence="12">
    <location>
        <position position="873"/>
    </location>
</feature>
<comment type="catalytic activity">
    <reaction evidence="1">
        <text>ATP + protein L-histidine = ADP + protein N-phospho-L-histidine.</text>
        <dbReference type="EC" id="2.7.13.3"/>
    </reaction>
</comment>
<dbReference type="InterPro" id="IPR011006">
    <property type="entry name" value="CheY-like_superfamily"/>
</dbReference>
<evidence type="ECO:0000256" key="6">
    <source>
        <dbReference type="ARBA" id="ARBA00022692"/>
    </source>
</evidence>
<keyword evidence="14" id="KW-0175">Coiled coil</keyword>
<evidence type="ECO:0000259" key="17">
    <source>
        <dbReference type="PROSITE" id="PS50894"/>
    </source>
</evidence>
<proteinExistence type="predicted"/>
<evidence type="ECO:0000259" key="15">
    <source>
        <dbReference type="PROSITE" id="PS50109"/>
    </source>
</evidence>
<dbReference type="PANTHER" id="PTHR45339:SF1">
    <property type="entry name" value="HYBRID SIGNAL TRANSDUCTION HISTIDINE KINASE J"/>
    <property type="match status" value="1"/>
</dbReference>
<dbReference type="PRINTS" id="PR00344">
    <property type="entry name" value="BCTRLSENSOR"/>
</dbReference>
<dbReference type="Gene3D" id="1.20.120.160">
    <property type="entry name" value="HPT domain"/>
    <property type="match status" value="1"/>
</dbReference>
<evidence type="ECO:0000256" key="9">
    <source>
        <dbReference type="ARBA" id="ARBA00022989"/>
    </source>
</evidence>
<feature type="domain" description="Response regulatory" evidence="16">
    <location>
        <begin position="688"/>
        <end position="805"/>
    </location>
</feature>
<dbReference type="SMART" id="SM00448">
    <property type="entry name" value="REC"/>
    <property type="match status" value="2"/>
</dbReference>
<keyword evidence="5 13" id="KW-0597">Phosphoprotein</keyword>
<keyword evidence="6" id="KW-0812">Transmembrane</keyword>
<evidence type="ECO:0000313" key="18">
    <source>
        <dbReference type="EMBL" id="WQD37808.1"/>
    </source>
</evidence>
<feature type="coiled-coil region" evidence="14">
    <location>
        <begin position="903"/>
        <end position="930"/>
    </location>
</feature>
<dbReference type="SUPFAM" id="SSF47226">
    <property type="entry name" value="Histidine-containing phosphotransfer domain, HPT domain"/>
    <property type="match status" value="1"/>
</dbReference>
<accession>A0ABZ0W3G2</accession>
<feature type="domain" description="Response regulatory" evidence="16">
    <location>
        <begin position="552"/>
        <end position="665"/>
    </location>
</feature>
<dbReference type="PROSITE" id="PS50110">
    <property type="entry name" value="RESPONSE_REGULATORY"/>
    <property type="match status" value="2"/>
</dbReference>
<evidence type="ECO:0000313" key="19">
    <source>
        <dbReference type="Proteomes" id="UP001325680"/>
    </source>
</evidence>
<dbReference type="InterPro" id="IPR003594">
    <property type="entry name" value="HATPase_dom"/>
</dbReference>
<feature type="modified residue" description="4-aspartylphosphate" evidence="13">
    <location>
        <position position="737"/>
    </location>
</feature>
<dbReference type="Pfam" id="PF02518">
    <property type="entry name" value="HATPase_c"/>
    <property type="match status" value="1"/>
</dbReference>
<keyword evidence="19" id="KW-1185">Reference proteome</keyword>
<dbReference type="Gene3D" id="3.30.565.10">
    <property type="entry name" value="Histidine kinase-like ATPase, C-terminal domain"/>
    <property type="match status" value="1"/>
</dbReference>
<sequence length="936" mass="103966">MDNTATVDWQKRSLDFLLSLYQVKSEKDVALIRTRITDSLQIHSGATAAALVRLEDEVTARILYATVPTPSSFFDAEYAAAIIRANEVKVTEDASLNLLPGKNILFPVTHGTLSGLFIIATDRPVDEAYNTFLLQAWEGLKGMTMLVQTYYSFEHLSARYNAILSAVDQAILFLDNRGRDGWVNTAASLLLNIDAGRNSSLVISRAMQQWRTTAVNAKEIEQEAVKLFYKPDGMVKGWKWIFGDPVSKVLDVSCVSVVSDTIKGRMWVFADITPIYAASEQLKELNAELDKKRRLADDQNKAKSDFLANMSHEIRTPMNGVIGMTSLLALTQLDAEQRDYVDTIRVSGESLLSIINDILDFSKIESGKMELEAAPFRLSTAIEEAYDLMSVKANEKGLDLLYYIEPDVPSDIIGDATRFRQILLNLISNGIKFTRQGEIEITAEKIGFEDNRYTLQFTVKDTGIGIPADKFYKLFDSFSQVDSSTTRKYGGTGLGLAICQRLVTLMEGDIRVESQEGKGSAFIFTIKVAANTAVTHFKTEERPLINTLYGKKVLLLDDNETNLKILSKQCILWGMKPTAVNSYTEAMTEVTGEHFDVAIIDLLMPERNGVEVARLIRGGNSKLPMVLFSSAGHLPADADIKQLFSAVINKPARHNEIKEALLRILGGTGVIAVQPETAAEQGAVLPIRILVAEDDYINQKFIMRAMKKLGYSMDLAVNGKEAVEKAGETAYQLIFMDVMMPEMDGYEATRIILEHHSHGARPVIIGLTANALTGDREKLLQAGMDDYLSKPYKIQDLENLITKWSSRLAPDMAIATDNYRYINLEYIMELAGGENEFVAEIIESYLETVGPNIRLLRDAITSNNAEAVTFLSHKLKGSFRFIGCTEPGNIMEAIENNHEHGNLAQMLELLHAVEEEYAGTEEELKQVLLTLNTSGA</sequence>
<dbReference type="Proteomes" id="UP001325680">
    <property type="component" value="Chromosome"/>
</dbReference>
<keyword evidence="10" id="KW-0902">Two-component regulatory system</keyword>
<evidence type="ECO:0000259" key="16">
    <source>
        <dbReference type="PROSITE" id="PS50110"/>
    </source>
</evidence>
<dbReference type="PROSITE" id="PS50109">
    <property type="entry name" value="HIS_KIN"/>
    <property type="match status" value="1"/>
</dbReference>
<evidence type="ECO:0000256" key="8">
    <source>
        <dbReference type="ARBA" id="ARBA00022840"/>
    </source>
</evidence>
<dbReference type="SUPFAM" id="SSF47384">
    <property type="entry name" value="Homodimeric domain of signal transducing histidine kinase"/>
    <property type="match status" value="1"/>
</dbReference>
<gene>
    <name evidence="18" type="ORF">U0035_19255</name>
</gene>
<dbReference type="InterPro" id="IPR004358">
    <property type="entry name" value="Sig_transdc_His_kin-like_C"/>
</dbReference>
<evidence type="ECO:0000256" key="3">
    <source>
        <dbReference type="ARBA" id="ARBA00012438"/>
    </source>
</evidence>
<evidence type="ECO:0000256" key="2">
    <source>
        <dbReference type="ARBA" id="ARBA00004651"/>
    </source>
</evidence>
<comment type="subcellular location">
    <subcellularLocation>
        <location evidence="2">Cell membrane</location>
        <topology evidence="2">Multi-pass membrane protein</topology>
    </subcellularLocation>
</comment>
<dbReference type="CDD" id="cd00082">
    <property type="entry name" value="HisKA"/>
    <property type="match status" value="1"/>
</dbReference>
<feature type="modified residue" description="4-aspartylphosphate" evidence="13">
    <location>
        <position position="601"/>
    </location>
</feature>
<protein>
    <recommendedName>
        <fullName evidence="3">histidine kinase</fullName>
        <ecNumber evidence="3">2.7.13.3</ecNumber>
    </recommendedName>
</protein>
<dbReference type="InterPro" id="IPR001789">
    <property type="entry name" value="Sig_transdc_resp-reg_receiver"/>
</dbReference>
<keyword evidence="9" id="KW-1133">Transmembrane helix</keyword>
<dbReference type="InterPro" id="IPR036890">
    <property type="entry name" value="HATPase_C_sf"/>
</dbReference>
<evidence type="ECO:0000256" key="4">
    <source>
        <dbReference type="ARBA" id="ARBA00022475"/>
    </source>
</evidence>
<dbReference type="InterPro" id="IPR036641">
    <property type="entry name" value="HPT_dom_sf"/>
</dbReference>
<dbReference type="SUPFAM" id="SSF55874">
    <property type="entry name" value="ATPase domain of HSP90 chaperone/DNA topoisomerase II/histidine kinase"/>
    <property type="match status" value="1"/>
</dbReference>
<dbReference type="InterPro" id="IPR003661">
    <property type="entry name" value="HisK_dim/P_dom"/>
</dbReference>
<evidence type="ECO:0000256" key="12">
    <source>
        <dbReference type="PROSITE-ProRule" id="PRU00110"/>
    </source>
</evidence>
<dbReference type="Pfam" id="PF00072">
    <property type="entry name" value="Response_reg"/>
    <property type="match status" value="2"/>
</dbReference>
<dbReference type="Pfam" id="PF00512">
    <property type="entry name" value="HisKA"/>
    <property type="match status" value="1"/>
</dbReference>
<evidence type="ECO:0000256" key="10">
    <source>
        <dbReference type="ARBA" id="ARBA00023012"/>
    </source>
</evidence>
<evidence type="ECO:0000256" key="13">
    <source>
        <dbReference type="PROSITE-ProRule" id="PRU00169"/>
    </source>
</evidence>
<dbReference type="InterPro" id="IPR036097">
    <property type="entry name" value="HisK_dim/P_sf"/>
</dbReference>
<dbReference type="PROSITE" id="PS50894">
    <property type="entry name" value="HPT"/>
    <property type="match status" value="1"/>
</dbReference>
<dbReference type="Pfam" id="PF01627">
    <property type="entry name" value="Hpt"/>
    <property type="match status" value="1"/>
</dbReference>
<dbReference type="InterPro" id="IPR008207">
    <property type="entry name" value="Sig_transdc_His_kin_Hpt_dom"/>
</dbReference>
<feature type="domain" description="HPt" evidence="17">
    <location>
        <begin position="834"/>
        <end position="927"/>
    </location>
</feature>
<dbReference type="CDD" id="cd17546">
    <property type="entry name" value="REC_hyHK_CKI1_RcsC-like"/>
    <property type="match status" value="1"/>
</dbReference>
<dbReference type="SMART" id="SM00388">
    <property type="entry name" value="HisKA"/>
    <property type="match status" value="1"/>
</dbReference>
<keyword evidence="11" id="KW-0472">Membrane</keyword>
<evidence type="ECO:0000256" key="14">
    <source>
        <dbReference type="SAM" id="Coils"/>
    </source>
</evidence>
<evidence type="ECO:0000256" key="1">
    <source>
        <dbReference type="ARBA" id="ARBA00000085"/>
    </source>
</evidence>
<organism evidence="18 19">
    <name type="scientific">Niabella yanshanensis</name>
    <dbReference type="NCBI Taxonomy" id="577386"/>
    <lineage>
        <taxon>Bacteria</taxon>
        <taxon>Pseudomonadati</taxon>
        <taxon>Bacteroidota</taxon>
        <taxon>Chitinophagia</taxon>
        <taxon>Chitinophagales</taxon>
        <taxon>Chitinophagaceae</taxon>
        <taxon>Niabella</taxon>
    </lineage>
</organism>
<dbReference type="CDD" id="cd00156">
    <property type="entry name" value="REC"/>
    <property type="match status" value="1"/>
</dbReference>
<evidence type="ECO:0000256" key="11">
    <source>
        <dbReference type="ARBA" id="ARBA00023136"/>
    </source>
</evidence>
<dbReference type="PANTHER" id="PTHR45339">
    <property type="entry name" value="HYBRID SIGNAL TRANSDUCTION HISTIDINE KINASE J"/>
    <property type="match status" value="1"/>
</dbReference>
<evidence type="ECO:0000256" key="7">
    <source>
        <dbReference type="ARBA" id="ARBA00022741"/>
    </source>
</evidence>
<dbReference type="SMART" id="SM00387">
    <property type="entry name" value="HATPase_c"/>
    <property type="match status" value="1"/>
</dbReference>
<dbReference type="CDD" id="cd16922">
    <property type="entry name" value="HATPase_EvgS-ArcB-TorS-like"/>
    <property type="match status" value="1"/>
</dbReference>
<dbReference type="SUPFAM" id="SSF52172">
    <property type="entry name" value="CheY-like"/>
    <property type="match status" value="2"/>
</dbReference>
<dbReference type="RefSeq" id="WP_114790570.1">
    <property type="nucleotide sequence ID" value="NZ_CP139960.1"/>
</dbReference>
<keyword evidence="4" id="KW-1003">Cell membrane</keyword>
<feature type="coiled-coil region" evidence="14">
    <location>
        <begin position="275"/>
        <end position="302"/>
    </location>
</feature>
<dbReference type="EC" id="2.7.13.3" evidence="3"/>